<dbReference type="Proteomes" id="UP000041254">
    <property type="component" value="Unassembled WGS sequence"/>
</dbReference>
<keyword evidence="4 6" id="KW-0472">Membrane</keyword>
<evidence type="ECO:0000313" key="7">
    <source>
        <dbReference type="EMBL" id="CEM36143.1"/>
    </source>
</evidence>
<evidence type="ECO:0000256" key="6">
    <source>
        <dbReference type="SAM" id="Phobius"/>
    </source>
</evidence>
<keyword evidence="8" id="KW-1185">Reference proteome</keyword>
<evidence type="ECO:0000313" key="8">
    <source>
        <dbReference type="Proteomes" id="UP000041254"/>
    </source>
</evidence>
<evidence type="ECO:0008006" key="9">
    <source>
        <dbReference type="Google" id="ProtNLM"/>
    </source>
</evidence>
<accession>A0A0G4GYC7</accession>
<dbReference type="InParanoid" id="A0A0G4GYC7"/>
<sequence length="287" mass="32121">MAGPSSSLREGGAVYPDLDEAQPSQPSRVPARGGPLSRQTSTKSHYSIFYGSVPIPEEEEEGERGGEGLNGSDASPSQREISKKLVVQMRLSQTYLVFCLAMATLGLFLLAYCLYKGGVPAMHWWFFIGELVLTIFLTAETVIDMYLLRRDFWLYSWNIFQLVVTVLCVAFVVFDILQWMALFEQLEGYLSLILLIIRYVFQVARTVELFRKSAASHASQQAVAEETVAFPPIREVSEGRRPSVVRKLSTTSFAGYEVDMEEAFGQPGGPGPFSRRETMEARTKRGM</sequence>
<dbReference type="InterPro" id="IPR027359">
    <property type="entry name" value="Volt_channel_dom_sf"/>
</dbReference>
<keyword evidence="3 6" id="KW-1133">Transmembrane helix</keyword>
<dbReference type="PANTHER" id="PTHR38483:SF1">
    <property type="entry name" value="ION TRANSPORT DOMAIN-CONTAINING PROTEIN"/>
    <property type="match status" value="1"/>
</dbReference>
<feature type="transmembrane region" description="Helical" evidence="6">
    <location>
        <begin position="159"/>
        <end position="182"/>
    </location>
</feature>
<feature type="region of interest" description="Disordered" evidence="5">
    <location>
        <begin position="57"/>
        <end position="76"/>
    </location>
</feature>
<evidence type="ECO:0000256" key="1">
    <source>
        <dbReference type="ARBA" id="ARBA00004141"/>
    </source>
</evidence>
<proteinExistence type="predicted"/>
<dbReference type="Gene3D" id="1.20.120.350">
    <property type="entry name" value="Voltage-gated potassium channels. Chain C"/>
    <property type="match status" value="1"/>
</dbReference>
<name>A0A0G4GYC7_VITBC</name>
<feature type="transmembrane region" description="Helical" evidence="6">
    <location>
        <begin position="124"/>
        <end position="147"/>
    </location>
</feature>
<gene>
    <name evidence="7" type="ORF">Vbra_19094</name>
</gene>
<reference evidence="7 8" key="1">
    <citation type="submission" date="2014-11" db="EMBL/GenBank/DDBJ databases">
        <authorList>
            <person name="Zhu J."/>
            <person name="Qi W."/>
            <person name="Song R."/>
        </authorList>
    </citation>
    <scope>NUCLEOTIDE SEQUENCE [LARGE SCALE GENOMIC DNA]</scope>
</reference>
<feature type="region of interest" description="Disordered" evidence="5">
    <location>
        <begin position="1"/>
        <end position="47"/>
    </location>
</feature>
<organism evidence="7 8">
    <name type="scientific">Vitrella brassicaformis (strain CCMP3155)</name>
    <dbReference type="NCBI Taxonomy" id="1169540"/>
    <lineage>
        <taxon>Eukaryota</taxon>
        <taxon>Sar</taxon>
        <taxon>Alveolata</taxon>
        <taxon>Colpodellida</taxon>
        <taxon>Vitrellaceae</taxon>
        <taxon>Vitrella</taxon>
    </lineage>
</organism>
<evidence type="ECO:0000256" key="4">
    <source>
        <dbReference type="ARBA" id="ARBA00023136"/>
    </source>
</evidence>
<dbReference type="VEuPathDB" id="CryptoDB:Vbra_19094"/>
<comment type="subcellular location">
    <subcellularLocation>
        <location evidence="1">Membrane</location>
        <topology evidence="1">Multi-pass membrane protein</topology>
    </subcellularLocation>
</comment>
<dbReference type="PANTHER" id="PTHR38483">
    <property type="entry name" value="CHROMOSOME 1, WHOLE GENOME SHOTGUN SEQUENCE"/>
    <property type="match status" value="1"/>
</dbReference>
<feature type="transmembrane region" description="Helical" evidence="6">
    <location>
        <begin position="188"/>
        <end position="207"/>
    </location>
</feature>
<dbReference type="SUPFAM" id="SSF81324">
    <property type="entry name" value="Voltage-gated potassium channels"/>
    <property type="match status" value="1"/>
</dbReference>
<feature type="compositionally biased region" description="Basic and acidic residues" evidence="5">
    <location>
        <begin position="274"/>
        <end position="287"/>
    </location>
</feature>
<dbReference type="STRING" id="1169540.A0A0G4GYC7"/>
<dbReference type="EMBL" id="CDMY01000878">
    <property type="protein sequence ID" value="CEM36143.1"/>
    <property type="molecule type" value="Genomic_DNA"/>
</dbReference>
<evidence type="ECO:0000256" key="3">
    <source>
        <dbReference type="ARBA" id="ARBA00022989"/>
    </source>
</evidence>
<keyword evidence="2 6" id="KW-0812">Transmembrane</keyword>
<feature type="transmembrane region" description="Helical" evidence="6">
    <location>
        <begin position="94"/>
        <end position="112"/>
    </location>
</feature>
<evidence type="ECO:0000256" key="2">
    <source>
        <dbReference type="ARBA" id="ARBA00022692"/>
    </source>
</evidence>
<evidence type="ECO:0000256" key="5">
    <source>
        <dbReference type="SAM" id="MobiDB-lite"/>
    </source>
</evidence>
<feature type="region of interest" description="Disordered" evidence="5">
    <location>
        <begin position="266"/>
        <end position="287"/>
    </location>
</feature>
<protein>
    <recommendedName>
        <fullName evidence="9">Ion transport domain-containing protein</fullName>
    </recommendedName>
</protein>
<dbReference type="GO" id="GO:0016020">
    <property type="term" value="C:membrane"/>
    <property type="evidence" value="ECO:0007669"/>
    <property type="project" value="UniProtKB-SubCell"/>
</dbReference>
<dbReference type="AlphaFoldDB" id="A0A0G4GYC7"/>